<protein>
    <submittedName>
        <fullName evidence="1">Uncharacterized protein</fullName>
    </submittedName>
</protein>
<dbReference type="OrthoDB" id="840309at2"/>
<sequence length="194" mass="22629">MISLSWVIWLVAIFAFPLSQDSSTKDFSKDSVSNLTQATNIQLNAATEVLEIPENKVDWSLNRKLSSENLTTFEEFSTSNNVIPTQHERWRNHYHLGLDSQFKKVVYHRFGTYPEQSVIDLNEVHKVSIQEKIRFVQVGKEKRYILDFLALQFHFKDRMHSPKTIEIYDGLLFTSLAGEKGIAEKWQRILESHL</sequence>
<accession>A0A2W7R4M6</accession>
<dbReference type="AlphaFoldDB" id="A0A2W7R4M6"/>
<evidence type="ECO:0000313" key="1">
    <source>
        <dbReference type="EMBL" id="PZX55798.1"/>
    </source>
</evidence>
<name>A0A2W7R4M6_9BACT</name>
<keyword evidence="2" id="KW-1185">Reference proteome</keyword>
<proteinExistence type="predicted"/>
<evidence type="ECO:0000313" key="2">
    <source>
        <dbReference type="Proteomes" id="UP000248882"/>
    </source>
</evidence>
<organism evidence="1 2">
    <name type="scientific">Algoriphagus chordae</name>
    <dbReference type="NCBI Taxonomy" id="237019"/>
    <lineage>
        <taxon>Bacteria</taxon>
        <taxon>Pseudomonadati</taxon>
        <taxon>Bacteroidota</taxon>
        <taxon>Cytophagia</taxon>
        <taxon>Cytophagales</taxon>
        <taxon>Cyclobacteriaceae</taxon>
        <taxon>Algoriphagus</taxon>
    </lineage>
</organism>
<dbReference type="EMBL" id="QKZT01000003">
    <property type="protein sequence ID" value="PZX55798.1"/>
    <property type="molecule type" value="Genomic_DNA"/>
</dbReference>
<comment type="caution">
    <text evidence="1">The sequence shown here is derived from an EMBL/GenBank/DDBJ whole genome shotgun (WGS) entry which is preliminary data.</text>
</comment>
<gene>
    <name evidence="1" type="ORF">LV85_01023</name>
</gene>
<reference evidence="1 2" key="1">
    <citation type="submission" date="2018-06" db="EMBL/GenBank/DDBJ databases">
        <title>Genomic Encyclopedia of Archaeal and Bacterial Type Strains, Phase II (KMG-II): from individual species to whole genera.</title>
        <authorList>
            <person name="Goeker M."/>
        </authorList>
    </citation>
    <scope>NUCLEOTIDE SEQUENCE [LARGE SCALE GENOMIC DNA]</scope>
    <source>
        <strain evidence="1 2">DSM 19830</strain>
    </source>
</reference>
<dbReference type="RefSeq" id="WP_111317092.1">
    <property type="nucleotide sequence ID" value="NZ_QKZT01000003.1"/>
</dbReference>
<dbReference type="Proteomes" id="UP000248882">
    <property type="component" value="Unassembled WGS sequence"/>
</dbReference>